<protein>
    <submittedName>
        <fullName evidence="1">CRAL/TRIO domain-containing protein</fullName>
    </submittedName>
</protein>
<evidence type="ECO:0000313" key="2">
    <source>
        <dbReference type="Proteomes" id="UP000814033"/>
    </source>
</evidence>
<reference evidence="1" key="2">
    <citation type="journal article" date="2022" name="New Phytol.">
        <title>Evolutionary transition to the ectomycorrhizal habit in the genomes of a hyperdiverse lineage of mushroom-forming fungi.</title>
        <authorList>
            <person name="Looney B."/>
            <person name="Miyauchi S."/>
            <person name="Morin E."/>
            <person name="Drula E."/>
            <person name="Courty P.E."/>
            <person name="Kohler A."/>
            <person name="Kuo A."/>
            <person name="LaButti K."/>
            <person name="Pangilinan J."/>
            <person name="Lipzen A."/>
            <person name="Riley R."/>
            <person name="Andreopoulos W."/>
            <person name="He G."/>
            <person name="Johnson J."/>
            <person name="Nolan M."/>
            <person name="Tritt A."/>
            <person name="Barry K.W."/>
            <person name="Grigoriev I.V."/>
            <person name="Nagy L.G."/>
            <person name="Hibbett D."/>
            <person name="Henrissat B."/>
            <person name="Matheny P.B."/>
            <person name="Labbe J."/>
            <person name="Martin F.M."/>
        </authorList>
    </citation>
    <scope>NUCLEOTIDE SEQUENCE</scope>
    <source>
        <strain evidence="1">FP105234-sp</strain>
    </source>
</reference>
<comment type="caution">
    <text evidence="1">The sequence shown here is derived from an EMBL/GenBank/DDBJ whole genome shotgun (WGS) entry which is preliminary data.</text>
</comment>
<name>A0ACB8R798_9AGAM</name>
<evidence type="ECO:0000313" key="1">
    <source>
        <dbReference type="EMBL" id="KAI0039772.1"/>
    </source>
</evidence>
<gene>
    <name evidence="1" type="ORF">FA95DRAFT_1599708</name>
</gene>
<keyword evidence="2" id="KW-1185">Reference proteome</keyword>
<proteinExistence type="predicted"/>
<sequence>MDARILNALSTYNDTLLSLYQAHLQEVLALQTTLLDQILPNLVDELGLDALAVQRATDWLHDTPSIFRMLKRHKFTASFALESMRMTLVWRLTALPAQRPPPALQTDIIHCLPRTSLDHFGRPVLVIRLAALGEVASDPRPYFLTAIELLRVNLKSLNDASEEPRRHPVLQYTLLLDMADVSMRSINVDLLTWYTRDVVPRFPGLLAAVFMINFSWTHSGVWNILKHVLPASALTKVFFPSPQTLHHIIPPAGLPQDYGGTLPPIEALENPLRLSPASP</sequence>
<dbReference type="Proteomes" id="UP000814033">
    <property type="component" value="Unassembled WGS sequence"/>
</dbReference>
<accession>A0ACB8R798</accession>
<organism evidence="1 2">
    <name type="scientific">Auriscalpium vulgare</name>
    <dbReference type="NCBI Taxonomy" id="40419"/>
    <lineage>
        <taxon>Eukaryota</taxon>
        <taxon>Fungi</taxon>
        <taxon>Dikarya</taxon>
        <taxon>Basidiomycota</taxon>
        <taxon>Agaricomycotina</taxon>
        <taxon>Agaricomycetes</taxon>
        <taxon>Russulales</taxon>
        <taxon>Auriscalpiaceae</taxon>
        <taxon>Auriscalpium</taxon>
    </lineage>
</organism>
<reference evidence="1" key="1">
    <citation type="submission" date="2021-02" db="EMBL/GenBank/DDBJ databases">
        <authorList>
            <consortium name="DOE Joint Genome Institute"/>
            <person name="Ahrendt S."/>
            <person name="Looney B.P."/>
            <person name="Miyauchi S."/>
            <person name="Morin E."/>
            <person name="Drula E."/>
            <person name="Courty P.E."/>
            <person name="Chicoki N."/>
            <person name="Fauchery L."/>
            <person name="Kohler A."/>
            <person name="Kuo A."/>
            <person name="Labutti K."/>
            <person name="Pangilinan J."/>
            <person name="Lipzen A."/>
            <person name="Riley R."/>
            <person name="Andreopoulos W."/>
            <person name="He G."/>
            <person name="Johnson J."/>
            <person name="Barry K.W."/>
            <person name="Grigoriev I.V."/>
            <person name="Nagy L."/>
            <person name="Hibbett D."/>
            <person name="Henrissat B."/>
            <person name="Matheny P.B."/>
            <person name="Labbe J."/>
            <person name="Martin F."/>
        </authorList>
    </citation>
    <scope>NUCLEOTIDE SEQUENCE</scope>
    <source>
        <strain evidence="1">FP105234-sp</strain>
    </source>
</reference>
<dbReference type="EMBL" id="MU276265">
    <property type="protein sequence ID" value="KAI0039772.1"/>
    <property type="molecule type" value="Genomic_DNA"/>
</dbReference>
<feature type="non-terminal residue" evidence="1">
    <location>
        <position position="279"/>
    </location>
</feature>